<feature type="compositionally biased region" description="Acidic residues" evidence="1">
    <location>
        <begin position="54"/>
        <end position="68"/>
    </location>
</feature>
<dbReference type="PANTHER" id="PTHR22684:SF0">
    <property type="entry name" value="RIBOSOME QUALITY CONTROL COMPLEX SUBUNIT TCF25"/>
    <property type="match status" value="1"/>
</dbReference>
<dbReference type="Proteomes" id="UP000784919">
    <property type="component" value="Unassembled WGS sequence"/>
</dbReference>
<protein>
    <recommendedName>
        <fullName evidence="6">Transcription factor 25</fullName>
    </recommendedName>
</protein>
<evidence type="ECO:0000313" key="2">
    <source>
        <dbReference type="EMBL" id="KAG5954736.1"/>
    </source>
</evidence>
<feature type="region of interest" description="Disordered" evidence="1">
    <location>
        <begin position="1"/>
        <end position="146"/>
    </location>
</feature>
<gene>
    <name evidence="3" type="ORF">E4U56_002252</name>
    <name evidence="2" type="ORF">E4U57_004149</name>
</gene>
<dbReference type="AlphaFoldDB" id="A0A9P7SU95"/>
<dbReference type="Proteomes" id="UP000742024">
    <property type="component" value="Unassembled WGS sequence"/>
</dbReference>
<name>A0A9P7SU95_9HYPO</name>
<dbReference type="GO" id="GO:0072344">
    <property type="term" value="P:rescue of stalled ribosome"/>
    <property type="evidence" value="ECO:0007669"/>
    <property type="project" value="TreeGrafter"/>
</dbReference>
<dbReference type="PANTHER" id="PTHR22684">
    <property type="entry name" value="NULP1-RELATED"/>
    <property type="match status" value="1"/>
</dbReference>
<feature type="compositionally biased region" description="Basic residues" evidence="1">
    <location>
        <begin position="87"/>
        <end position="101"/>
    </location>
</feature>
<evidence type="ECO:0008006" key="6">
    <source>
        <dbReference type="Google" id="ProtNLM"/>
    </source>
</evidence>
<feature type="compositionally biased region" description="Polar residues" evidence="1">
    <location>
        <begin position="579"/>
        <end position="588"/>
    </location>
</feature>
<feature type="region of interest" description="Disordered" evidence="1">
    <location>
        <begin position="565"/>
        <end position="605"/>
    </location>
</feature>
<evidence type="ECO:0000256" key="1">
    <source>
        <dbReference type="SAM" id="MobiDB-lite"/>
    </source>
</evidence>
<feature type="compositionally biased region" description="Basic and acidic residues" evidence="1">
    <location>
        <begin position="11"/>
        <end position="31"/>
    </location>
</feature>
<evidence type="ECO:0000313" key="4">
    <source>
        <dbReference type="Proteomes" id="UP000742024"/>
    </source>
</evidence>
<feature type="compositionally biased region" description="Low complexity" evidence="1">
    <location>
        <begin position="591"/>
        <end position="605"/>
    </location>
</feature>
<evidence type="ECO:0000313" key="5">
    <source>
        <dbReference type="Proteomes" id="UP000784919"/>
    </source>
</evidence>
<feature type="compositionally biased region" description="Low complexity" evidence="1">
    <location>
        <begin position="123"/>
        <end position="135"/>
    </location>
</feature>
<dbReference type="InterPro" id="IPR006994">
    <property type="entry name" value="TCF25/Rqc1"/>
</dbReference>
<dbReference type="Pfam" id="PF04910">
    <property type="entry name" value="Tcf25"/>
    <property type="match status" value="1"/>
</dbReference>
<comment type="caution">
    <text evidence="3">The sequence shown here is derived from an EMBL/GenBank/DDBJ whole genome shotgun (WGS) entry which is preliminary data.</text>
</comment>
<keyword evidence="4" id="KW-1185">Reference proteome</keyword>
<organism evidence="3 5">
    <name type="scientific">Claviceps arundinis</name>
    <dbReference type="NCBI Taxonomy" id="1623583"/>
    <lineage>
        <taxon>Eukaryota</taxon>
        <taxon>Fungi</taxon>
        <taxon>Dikarya</taxon>
        <taxon>Ascomycota</taxon>
        <taxon>Pezizomycotina</taxon>
        <taxon>Sordariomycetes</taxon>
        <taxon>Hypocreomycetidae</taxon>
        <taxon>Hypocreales</taxon>
        <taxon>Clavicipitaceae</taxon>
        <taxon>Claviceps</taxon>
    </lineage>
</organism>
<dbReference type="OrthoDB" id="205993at2759"/>
<dbReference type="EMBL" id="SRPR01000307">
    <property type="protein sequence ID" value="KAG5954736.1"/>
    <property type="molecule type" value="Genomic_DNA"/>
</dbReference>
<accession>A0A9P7SU95</accession>
<dbReference type="EMBL" id="SRPS01000017">
    <property type="protein sequence ID" value="KAG5976297.1"/>
    <property type="molecule type" value="Genomic_DNA"/>
</dbReference>
<sequence>MSSRQLRKLQQQKELERAQRVDQPQRDADKSDDVEEAVQTTAKPRPNLFAALGGEDEDAGEEDDDDGQDAGPSLTAQDDEAAEPSAKKSKKKKKKKSKKAKSATAAADDEDEIDRAIKELQSKSKSGAGSHSHGQSGQGGSFGPRKRMNELLSIDTHHLRAINEMRSLFGREVIESANAEEQHQEQGNRRRQRMHQEVDLETFLREPPGAKKLPDVSLRRNVFIQGREHWPCQSAGGLTMSKIGESSDGLSTEYAYVHEKEYDSMQAFFFACVQIGDPMRMIHLLKGAPYHVSTLLQVSSVAKQDQNMALSAELLERALFTFGRVTTSAFRQDIESGRARLDFRRPENRQFWLAGYQYLRSLIRKGTYRTALEWAKLLFALDRSDPYAIRHYMHVLALRAYQSTWLIDFFQEMDQLGSCHGDVDRYPGDQYLRQSLVLAKLQANDTEGARELLKSGIQSLPWLYCALFQELNLDAPPSIWGIKPATDTTSFWVKMYIDQTKDLWNNPQAIALLQQVAKSQETKPEVSSLASEDDAVDLGSARLAYLEGQTTLLAITPRHLLDSQPNYEFDPLPPPQHDNIFTSESTQLPWRDSQPQRSQNQPPNDLLARMQNLLARRDERARRRAAAPAGVGIMNNIGGNDNEDDDEEARAIQEADDEELQRDIEAHMDWVNEPGFLGTLMRLLGVGAGAQGAEDEDDAEDDDVNWMDVDDDDEYLGLDPNAEVESDDEYEYFIDGDDVPPGAWPEEY</sequence>
<dbReference type="GO" id="GO:1990116">
    <property type="term" value="P:ribosome-associated ubiquitin-dependent protein catabolic process"/>
    <property type="evidence" value="ECO:0007669"/>
    <property type="project" value="TreeGrafter"/>
</dbReference>
<evidence type="ECO:0000313" key="3">
    <source>
        <dbReference type="EMBL" id="KAG5976297.1"/>
    </source>
</evidence>
<proteinExistence type="predicted"/>
<dbReference type="GO" id="GO:1990112">
    <property type="term" value="C:RQC complex"/>
    <property type="evidence" value="ECO:0007669"/>
    <property type="project" value="TreeGrafter"/>
</dbReference>
<reference evidence="3 4" key="1">
    <citation type="journal article" date="2020" name="bioRxiv">
        <title>Whole genome comparisons of ergot fungi reveals the divergence and evolution of species within the genus Claviceps are the result of varying mechanisms driving genome evolution and host range expansion.</title>
        <authorList>
            <person name="Wyka S.A."/>
            <person name="Mondo S.J."/>
            <person name="Liu M."/>
            <person name="Dettman J."/>
            <person name="Nalam V."/>
            <person name="Broders K.D."/>
        </authorList>
    </citation>
    <scope>NUCLEOTIDE SEQUENCE</scope>
    <source>
        <strain evidence="3">CCC 1102</strain>
        <strain evidence="2 4">LM583</strain>
    </source>
</reference>